<evidence type="ECO:0000313" key="2">
    <source>
        <dbReference type="Proteomes" id="UP001292216"/>
    </source>
</evidence>
<name>A0ABU5PLS4_9BACL</name>
<gene>
    <name evidence="1" type="ORF">U9M73_11630</name>
</gene>
<accession>A0ABU5PLS4</accession>
<comment type="caution">
    <text evidence="1">The sequence shown here is derived from an EMBL/GenBank/DDBJ whole genome shotgun (WGS) entry which is preliminary data.</text>
</comment>
<dbReference type="EMBL" id="JAYERP010000001">
    <property type="protein sequence ID" value="MEA3570649.1"/>
    <property type="molecule type" value="Genomic_DNA"/>
</dbReference>
<evidence type="ECO:0000313" key="1">
    <source>
        <dbReference type="EMBL" id="MEA3570649.1"/>
    </source>
</evidence>
<organism evidence="1 2">
    <name type="scientific">Paenibacillus phoenicis</name>
    <dbReference type="NCBI Taxonomy" id="554117"/>
    <lineage>
        <taxon>Bacteria</taxon>
        <taxon>Bacillati</taxon>
        <taxon>Bacillota</taxon>
        <taxon>Bacilli</taxon>
        <taxon>Bacillales</taxon>
        <taxon>Paenibacillaceae</taxon>
        <taxon>Paenibacillus</taxon>
    </lineage>
</organism>
<proteinExistence type="predicted"/>
<protein>
    <submittedName>
        <fullName evidence="1">Uncharacterized protein</fullName>
    </submittedName>
</protein>
<reference evidence="1 2" key="1">
    <citation type="submission" date="2023-12" db="EMBL/GenBank/DDBJ databases">
        <title>Whole genome sequencing of Paenibacillus phoenicis isolated from the Phoenix Mars Lander spacecraft assembly facility.</title>
        <authorList>
            <person name="Garcia A."/>
            <person name="Venkateswaran K."/>
        </authorList>
    </citation>
    <scope>NUCLEOTIDE SEQUENCE [LARGE SCALE GENOMIC DNA]</scope>
    <source>
        <strain evidence="1 2">3PO2SA</strain>
    </source>
</reference>
<dbReference type="RefSeq" id="WP_009226896.1">
    <property type="nucleotide sequence ID" value="NZ_CBCSKM010000018.1"/>
</dbReference>
<dbReference type="Proteomes" id="UP001292216">
    <property type="component" value="Unassembled WGS sequence"/>
</dbReference>
<sequence length="78" mass="8692">MRNIEIYVIEMRGVIQIIGLLPGVNLFDLGCRKERQQAVRHALDLAQLLEVPDYRLHIFGQTATTLLATGMEALLSSG</sequence>
<keyword evidence="2" id="KW-1185">Reference proteome</keyword>